<dbReference type="EC" id="1.17.4.1" evidence="3 14"/>
<dbReference type="EMBL" id="JBHPBY010000003">
    <property type="protein sequence ID" value="MFC1848667.1"/>
    <property type="molecule type" value="Genomic_DNA"/>
</dbReference>
<evidence type="ECO:0000256" key="8">
    <source>
        <dbReference type="ARBA" id="ARBA00023002"/>
    </source>
</evidence>
<dbReference type="InterPro" id="IPR050862">
    <property type="entry name" value="RdRp_reductase_class-2"/>
</dbReference>
<dbReference type="Pfam" id="PF12637">
    <property type="entry name" value="TSCPD"/>
    <property type="match status" value="1"/>
</dbReference>
<evidence type="ECO:0000259" key="16">
    <source>
        <dbReference type="Pfam" id="PF00317"/>
    </source>
</evidence>
<dbReference type="InterPro" id="IPR024434">
    <property type="entry name" value="TSCPD_dom"/>
</dbReference>
<dbReference type="NCBIfam" id="NF006417">
    <property type="entry name" value="PRK08665.1"/>
    <property type="match status" value="1"/>
</dbReference>
<comment type="function">
    <text evidence="12 14">Catalyzes the reduction of ribonucleotides to deoxyribonucleotides. May function to provide a pool of deoxyribonucleotide precursors for DNA repair during oxygen limitation and/or for immediate growth after restoration of oxygen.</text>
</comment>
<comment type="caution">
    <text evidence="19">The sequence shown here is derived from an EMBL/GenBank/DDBJ whole genome shotgun (WGS) entry which is preliminary data.</text>
</comment>
<dbReference type="NCBIfam" id="TIGR02504">
    <property type="entry name" value="NrdJ_Z"/>
    <property type="match status" value="1"/>
</dbReference>
<evidence type="ECO:0000259" key="18">
    <source>
        <dbReference type="Pfam" id="PF12637"/>
    </source>
</evidence>
<dbReference type="SUPFAM" id="SSF51998">
    <property type="entry name" value="PFL-like glycyl radical enzymes"/>
    <property type="match status" value="1"/>
</dbReference>
<feature type="region of interest" description="Disordered" evidence="15">
    <location>
        <begin position="571"/>
        <end position="597"/>
    </location>
</feature>
<evidence type="ECO:0000256" key="3">
    <source>
        <dbReference type="ARBA" id="ARBA00012274"/>
    </source>
</evidence>
<dbReference type="SUPFAM" id="SSF48168">
    <property type="entry name" value="R1 subunit of ribonucleotide reductase, N-terminal domain"/>
    <property type="match status" value="1"/>
</dbReference>
<comment type="catalytic activity">
    <reaction evidence="13 14">
        <text>a 2'-deoxyribonucleoside 5'-diphosphate + [thioredoxin]-disulfide + H2O = a ribonucleoside 5'-diphosphate + [thioredoxin]-dithiol</text>
        <dbReference type="Rhea" id="RHEA:23252"/>
        <dbReference type="Rhea" id="RHEA-COMP:10698"/>
        <dbReference type="Rhea" id="RHEA-COMP:10700"/>
        <dbReference type="ChEBI" id="CHEBI:15377"/>
        <dbReference type="ChEBI" id="CHEBI:29950"/>
        <dbReference type="ChEBI" id="CHEBI:50058"/>
        <dbReference type="ChEBI" id="CHEBI:57930"/>
        <dbReference type="ChEBI" id="CHEBI:73316"/>
        <dbReference type="EC" id="1.17.4.1"/>
    </reaction>
</comment>
<dbReference type="Pfam" id="PF02867">
    <property type="entry name" value="Ribonuc_red_lgC"/>
    <property type="match status" value="1"/>
</dbReference>
<keyword evidence="5 14" id="KW-0846">Cobalamin</keyword>
<evidence type="ECO:0000256" key="9">
    <source>
        <dbReference type="ARBA" id="ARBA00023116"/>
    </source>
</evidence>
<keyword evidence="9" id="KW-0215">Deoxyribonucleotide synthesis</keyword>
<evidence type="ECO:0000256" key="15">
    <source>
        <dbReference type="SAM" id="MobiDB-lite"/>
    </source>
</evidence>
<evidence type="ECO:0000256" key="6">
    <source>
        <dbReference type="ARBA" id="ARBA00022634"/>
    </source>
</evidence>
<feature type="domain" description="TSCPD" evidence="18">
    <location>
        <begin position="590"/>
        <end position="696"/>
    </location>
</feature>
<dbReference type="Pfam" id="PF00317">
    <property type="entry name" value="Ribonuc_red_lgN"/>
    <property type="match status" value="1"/>
</dbReference>
<dbReference type="CDD" id="cd02888">
    <property type="entry name" value="RNR_II_dimer"/>
    <property type="match status" value="1"/>
</dbReference>
<dbReference type="InterPro" id="IPR000788">
    <property type="entry name" value="RNR_lg_C"/>
</dbReference>
<sequence length="759" mass="83344">MGNIDTTHITENAMKVLAKRYLRKDDRLNVIETPTDMFKRVAINIAEAERVFDPDINVDEVAASFFDIIDSFLFLPNSPTLMNAGRELQQLSACFVLPVDDSMESIFDGVKNTALIHKSGGGTGFSFSRIRPKNDVVQSTKGASSGPVSFMTVFNAATEVIKQGGTRRGANMGILRVDHPDIEDFILSKQDNDMLTNFNISVGITDYFMECVEQDKDFPLVNPHSKTVAKIVSASKLFDTIVSLAWNNGEPGIIFLDQINRYNPTPLVGELESTNPCGEQPLLPYESCNLGSINLGKMVSHGSVDYELLEKVVHLSVRFLDNVIEKNNFPLKPIKEMTQNNRKIGLGVMGFADMLIKLNVPYNSEQALQIADEVMSFINKTSKLASEELALKRGPFPNFKGSIYDEEGSNPLRNATTTTIAPTGTISILANASSGIEPLFAVVFVRKNVLDDDEMIEVHPLFEKVIRSEGIYSENLIKKIASAGSLQKIQGIPDYIKNLFVTAHDISPEWHIKMQAAFQVHTDNAVSKTVNLPHEATKEDVEKIYWSAYRSGCKGVTVYRNGSREKQVLNIVPAEEDQPETNDAEASKYSSTAPRPTEVKGVTREMITGCGKIYVTMNENENGLFEVFANMGKAGGCASSQTEAIGRLVSLALRSGVDPEAIVEELMGISCHQPSGFGNNKIRSCADAIAKAISLHLEMQENEIQQSQPRPPQPLIYPVEGTNGDVFNFSRGACPECGGVIEHEGGCAFCRCCGYSDCL</sequence>
<evidence type="ECO:0000313" key="20">
    <source>
        <dbReference type="Proteomes" id="UP001594351"/>
    </source>
</evidence>
<evidence type="ECO:0000256" key="11">
    <source>
        <dbReference type="ARBA" id="ARBA00023285"/>
    </source>
</evidence>
<evidence type="ECO:0000256" key="5">
    <source>
        <dbReference type="ARBA" id="ARBA00022628"/>
    </source>
</evidence>
<evidence type="ECO:0000256" key="13">
    <source>
        <dbReference type="ARBA" id="ARBA00047754"/>
    </source>
</evidence>
<evidence type="ECO:0000259" key="17">
    <source>
        <dbReference type="Pfam" id="PF02867"/>
    </source>
</evidence>
<reference evidence="19 20" key="1">
    <citation type="submission" date="2024-09" db="EMBL/GenBank/DDBJ databases">
        <title>Laminarin stimulates single cell rates of sulfate reduction while oxygen inhibits transcriptomic activity in coastal marine sediment.</title>
        <authorList>
            <person name="Lindsay M."/>
            <person name="Orcutt B."/>
            <person name="Emerson D."/>
            <person name="Stepanauskas R."/>
            <person name="D'Angelo T."/>
        </authorList>
    </citation>
    <scope>NUCLEOTIDE SEQUENCE [LARGE SCALE GENOMIC DNA]</scope>
    <source>
        <strain evidence="19">SAG AM-311-K15</strain>
    </source>
</reference>
<keyword evidence="10" id="KW-1015">Disulfide bond</keyword>
<keyword evidence="20" id="KW-1185">Reference proteome</keyword>
<evidence type="ECO:0000256" key="14">
    <source>
        <dbReference type="RuleBase" id="RU364064"/>
    </source>
</evidence>
<keyword evidence="8 14" id="KW-0560">Oxidoreductase</keyword>
<evidence type="ECO:0000256" key="7">
    <source>
        <dbReference type="ARBA" id="ARBA00022741"/>
    </source>
</evidence>
<keyword evidence="7 14" id="KW-0547">Nucleotide-binding</keyword>
<dbReference type="PRINTS" id="PR01183">
    <property type="entry name" value="RIBORDTASEM1"/>
</dbReference>
<accession>A0ABV6YR29</accession>
<evidence type="ECO:0000313" key="19">
    <source>
        <dbReference type="EMBL" id="MFC1848667.1"/>
    </source>
</evidence>
<dbReference type="Gene3D" id="3.20.70.20">
    <property type="match status" value="1"/>
</dbReference>
<evidence type="ECO:0000256" key="12">
    <source>
        <dbReference type="ARBA" id="ARBA00025437"/>
    </source>
</evidence>
<gene>
    <name evidence="19" type="ORF">ACFL27_00525</name>
</gene>
<feature type="domain" description="Ribonucleotide reductase large subunit N-terminal" evidence="16">
    <location>
        <begin position="10"/>
        <end position="88"/>
    </location>
</feature>
<comment type="cofactor">
    <cofactor evidence="1 14">
        <name>adenosylcob(III)alamin</name>
        <dbReference type="ChEBI" id="CHEBI:18408"/>
    </cofactor>
</comment>
<dbReference type="PANTHER" id="PTHR43371:SF1">
    <property type="entry name" value="RIBONUCLEOSIDE-DIPHOSPHATE REDUCTASE"/>
    <property type="match status" value="1"/>
</dbReference>
<feature type="compositionally biased region" description="Acidic residues" evidence="15">
    <location>
        <begin position="574"/>
        <end position="583"/>
    </location>
</feature>
<proteinExistence type="inferred from homology"/>
<evidence type="ECO:0000256" key="1">
    <source>
        <dbReference type="ARBA" id="ARBA00001922"/>
    </source>
</evidence>
<dbReference type="Proteomes" id="UP001594351">
    <property type="component" value="Unassembled WGS sequence"/>
</dbReference>
<evidence type="ECO:0000256" key="10">
    <source>
        <dbReference type="ARBA" id="ARBA00023157"/>
    </source>
</evidence>
<protein>
    <recommendedName>
        <fullName evidence="4 14">Vitamin B12-dependent ribonucleotide reductase</fullName>
        <ecNumber evidence="3 14">1.17.4.1</ecNumber>
    </recommendedName>
</protein>
<evidence type="ECO:0000256" key="2">
    <source>
        <dbReference type="ARBA" id="ARBA00007405"/>
    </source>
</evidence>
<name>A0ABV6YR29_UNCC1</name>
<dbReference type="InterPro" id="IPR013344">
    <property type="entry name" value="RNR_NrdJ/NrdZ"/>
</dbReference>
<dbReference type="InterPro" id="IPR008926">
    <property type="entry name" value="RNR_R1-su_N"/>
</dbReference>
<dbReference type="PANTHER" id="PTHR43371">
    <property type="entry name" value="VITAMIN B12-DEPENDENT RIBONUCLEOTIDE REDUCTASE"/>
    <property type="match status" value="1"/>
</dbReference>
<keyword evidence="11 14" id="KW-0170">Cobalt</keyword>
<keyword evidence="6 14" id="KW-0237">DNA synthesis</keyword>
<dbReference type="InterPro" id="IPR013509">
    <property type="entry name" value="RNR_lsu_N"/>
</dbReference>
<comment type="similarity">
    <text evidence="2 14">Belongs to the ribonucleoside diphosphate reductase class-2 family.</text>
</comment>
<dbReference type="GO" id="GO:0004748">
    <property type="term" value="F:ribonucleoside-diphosphate reductase activity, thioredoxin disulfide as acceptor"/>
    <property type="evidence" value="ECO:0007669"/>
    <property type="project" value="UniProtKB-EC"/>
</dbReference>
<feature type="domain" description="Ribonucleotide reductase large subunit C-terminal" evidence="17">
    <location>
        <begin position="92"/>
        <end position="559"/>
    </location>
</feature>
<evidence type="ECO:0000256" key="4">
    <source>
        <dbReference type="ARBA" id="ARBA00014409"/>
    </source>
</evidence>
<organism evidence="19 20">
    <name type="scientific">candidate division CSSED10-310 bacterium</name>
    <dbReference type="NCBI Taxonomy" id="2855610"/>
    <lineage>
        <taxon>Bacteria</taxon>
        <taxon>Bacteria division CSSED10-310</taxon>
    </lineage>
</organism>